<accession>A0A5B0GPP6</accession>
<evidence type="ECO:0000313" key="5">
    <source>
        <dbReference type="Proteomes" id="UP000325273"/>
    </source>
</evidence>
<evidence type="ECO:0000313" key="4">
    <source>
        <dbReference type="EMBL" id="KAA1004875.1"/>
    </source>
</evidence>
<feature type="domain" description="Class II aldolase/adducin N-terminal" evidence="3">
    <location>
        <begin position="11"/>
        <end position="183"/>
    </location>
</feature>
<keyword evidence="5" id="KW-1185">Reference proteome</keyword>
<organism evidence="4 5">
    <name type="scientific">Paraburkholderia panacisoli</name>
    <dbReference type="NCBI Taxonomy" id="2603818"/>
    <lineage>
        <taxon>Bacteria</taxon>
        <taxon>Pseudomonadati</taxon>
        <taxon>Pseudomonadota</taxon>
        <taxon>Betaproteobacteria</taxon>
        <taxon>Burkholderiales</taxon>
        <taxon>Burkholderiaceae</taxon>
        <taxon>Paraburkholderia</taxon>
    </lineage>
</organism>
<reference evidence="4 5" key="1">
    <citation type="submission" date="2019-08" db="EMBL/GenBank/DDBJ databases">
        <title>Paraburkholderia sp. DCY113.</title>
        <authorList>
            <person name="Kang J."/>
        </authorList>
    </citation>
    <scope>NUCLEOTIDE SEQUENCE [LARGE SCALE GENOMIC DNA]</scope>
    <source>
        <strain evidence="4 5">DCY113</strain>
    </source>
</reference>
<dbReference type="SMART" id="SM01007">
    <property type="entry name" value="Aldolase_II"/>
    <property type="match status" value="1"/>
</dbReference>
<dbReference type="GO" id="GO:0016832">
    <property type="term" value="F:aldehyde-lyase activity"/>
    <property type="evidence" value="ECO:0007669"/>
    <property type="project" value="TreeGrafter"/>
</dbReference>
<dbReference type="AlphaFoldDB" id="A0A5B0GPP6"/>
<dbReference type="Pfam" id="PF00596">
    <property type="entry name" value="Aldolase_II"/>
    <property type="match status" value="1"/>
</dbReference>
<proteinExistence type="predicted"/>
<dbReference type="EMBL" id="VTUZ01000025">
    <property type="protein sequence ID" value="KAA1004875.1"/>
    <property type="molecule type" value="Genomic_DNA"/>
</dbReference>
<keyword evidence="2" id="KW-0456">Lyase</keyword>
<dbReference type="RefSeq" id="WP_149673519.1">
    <property type="nucleotide sequence ID" value="NZ_VTUZ01000025.1"/>
</dbReference>
<evidence type="ECO:0000259" key="3">
    <source>
        <dbReference type="SMART" id="SM01007"/>
    </source>
</evidence>
<name>A0A5B0GPP6_9BURK</name>
<dbReference type="SUPFAM" id="SSF53639">
    <property type="entry name" value="AraD/HMP-PK domain-like"/>
    <property type="match status" value="1"/>
</dbReference>
<gene>
    <name evidence="4" type="ORF">FVF58_30635</name>
</gene>
<dbReference type="GO" id="GO:0019323">
    <property type="term" value="P:pentose catabolic process"/>
    <property type="evidence" value="ECO:0007669"/>
    <property type="project" value="TreeGrafter"/>
</dbReference>
<sequence length="227" mass="24486">MFDNVRSDADRKLRVAARSLGRAGLAHAYGHYSVRLDANHFLVCAPKPMALLDSSDEGTVVPVKGALPDGVLGEVRIHQQIYSQRPSIQSVARSMPPKVMSLSTLSRTPSPRHGFGSYFSPSVPLWDDPLLIRSDAQASALADVMGESRAVVMRGNGAVVAGGSPEEVLVLTWYLEDAARVELDVLACGAGLLGKTLTETQCETRATFSGRILERMWDYLSAGDCEL</sequence>
<dbReference type="GO" id="GO:0005829">
    <property type="term" value="C:cytosol"/>
    <property type="evidence" value="ECO:0007669"/>
    <property type="project" value="TreeGrafter"/>
</dbReference>
<dbReference type="Gene3D" id="3.40.225.10">
    <property type="entry name" value="Class II aldolase/adducin N-terminal domain"/>
    <property type="match status" value="1"/>
</dbReference>
<dbReference type="PANTHER" id="PTHR22789">
    <property type="entry name" value="FUCULOSE PHOSPHATE ALDOLASE"/>
    <property type="match status" value="1"/>
</dbReference>
<comment type="caution">
    <text evidence="4">The sequence shown here is derived from an EMBL/GenBank/DDBJ whole genome shotgun (WGS) entry which is preliminary data.</text>
</comment>
<evidence type="ECO:0000256" key="2">
    <source>
        <dbReference type="ARBA" id="ARBA00023239"/>
    </source>
</evidence>
<dbReference type="InterPro" id="IPR036409">
    <property type="entry name" value="Aldolase_II/adducin_N_sf"/>
</dbReference>
<protein>
    <submittedName>
        <fullName evidence="4">Class II aldolase/adducin family protein</fullName>
    </submittedName>
</protein>
<dbReference type="Proteomes" id="UP000325273">
    <property type="component" value="Unassembled WGS sequence"/>
</dbReference>
<evidence type="ECO:0000256" key="1">
    <source>
        <dbReference type="ARBA" id="ARBA00022723"/>
    </source>
</evidence>
<dbReference type="InterPro" id="IPR050197">
    <property type="entry name" value="Aldolase_class_II_sugar_metab"/>
</dbReference>
<keyword evidence="1" id="KW-0479">Metal-binding</keyword>
<dbReference type="GO" id="GO:0046872">
    <property type="term" value="F:metal ion binding"/>
    <property type="evidence" value="ECO:0007669"/>
    <property type="project" value="UniProtKB-KW"/>
</dbReference>
<dbReference type="PANTHER" id="PTHR22789:SF0">
    <property type="entry name" value="3-OXO-TETRONATE 4-PHOSPHATE DECARBOXYLASE-RELATED"/>
    <property type="match status" value="1"/>
</dbReference>
<dbReference type="InterPro" id="IPR001303">
    <property type="entry name" value="Aldolase_II/adducin_N"/>
</dbReference>